<name>A0A9N8HNA4_9STRA</name>
<accession>A0A9N8HNA4</accession>
<evidence type="ECO:0000313" key="7">
    <source>
        <dbReference type="Proteomes" id="UP001153069"/>
    </source>
</evidence>
<keyword evidence="2 4" id="KW-0863">Zinc-finger</keyword>
<dbReference type="SUPFAM" id="SSF81901">
    <property type="entry name" value="HCP-like"/>
    <property type="match status" value="1"/>
</dbReference>
<organism evidence="6 7">
    <name type="scientific">Seminavis robusta</name>
    <dbReference type="NCBI Taxonomy" id="568900"/>
    <lineage>
        <taxon>Eukaryota</taxon>
        <taxon>Sar</taxon>
        <taxon>Stramenopiles</taxon>
        <taxon>Ochrophyta</taxon>
        <taxon>Bacillariophyta</taxon>
        <taxon>Bacillariophyceae</taxon>
        <taxon>Bacillariophycidae</taxon>
        <taxon>Naviculales</taxon>
        <taxon>Naviculaceae</taxon>
        <taxon>Seminavis</taxon>
    </lineage>
</organism>
<gene>
    <name evidence="6" type="ORF">SEMRO_970_G226330.1</name>
</gene>
<protein>
    <recommendedName>
        <fullName evidence="5">MYND-type domain-containing protein</fullName>
    </recommendedName>
</protein>
<evidence type="ECO:0000259" key="5">
    <source>
        <dbReference type="PROSITE" id="PS50865"/>
    </source>
</evidence>
<feature type="domain" description="MYND-type" evidence="5">
    <location>
        <begin position="29"/>
        <end position="66"/>
    </location>
</feature>
<dbReference type="InterPro" id="IPR011990">
    <property type="entry name" value="TPR-like_helical_dom_sf"/>
</dbReference>
<dbReference type="PROSITE" id="PS01360">
    <property type="entry name" value="ZF_MYND_1"/>
    <property type="match status" value="1"/>
</dbReference>
<keyword evidence="3" id="KW-0862">Zinc</keyword>
<evidence type="ECO:0000256" key="2">
    <source>
        <dbReference type="ARBA" id="ARBA00022771"/>
    </source>
</evidence>
<dbReference type="AlphaFoldDB" id="A0A9N8HNA4"/>
<evidence type="ECO:0000256" key="1">
    <source>
        <dbReference type="ARBA" id="ARBA00022723"/>
    </source>
</evidence>
<dbReference type="SUPFAM" id="SSF144232">
    <property type="entry name" value="HIT/MYND zinc finger-like"/>
    <property type="match status" value="1"/>
</dbReference>
<dbReference type="PROSITE" id="PS50865">
    <property type="entry name" value="ZF_MYND_2"/>
    <property type="match status" value="1"/>
</dbReference>
<dbReference type="Gene3D" id="1.25.40.10">
    <property type="entry name" value="Tetratricopeptide repeat domain"/>
    <property type="match status" value="1"/>
</dbReference>
<dbReference type="GO" id="GO:0008270">
    <property type="term" value="F:zinc ion binding"/>
    <property type="evidence" value="ECO:0007669"/>
    <property type="project" value="UniProtKB-KW"/>
</dbReference>
<evidence type="ECO:0000313" key="6">
    <source>
        <dbReference type="EMBL" id="CAB9518890.1"/>
    </source>
</evidence>
<comment type="caution">
    <text evidence="6">The sequence shown here is derived from an EMBL/GenBank/DDBJ whole genome shotgun (WGS) entry which is preliminary data.</text>
</comment>
<dbReference type="EMBL" id="CAICTM010000968">
    <property type="protein sequence ID" value="CAB9518890.1"/>
    <property type="molecule type" value="Genomic_DNA"/>
</dbReference>
<reference evidence="6" key="1">
    <citation type="submission" date="2020-06" db="EMBL/GenBank/DDBJ databases">
        <authorList>
            <consortium name="Plant Systems Biology data submission"/>
        </authorList>
    </citation>
    <scope>NUCLEOTIDE SEQUENCE</scope>
    <source>
        <strain evidence="6">D6</strain>
    </source>
</reference>
<dbReference type="Proteomes" id="UP001153069">
    <property type="component" value="Unassembled WGS sequence"/>
</dbReference>
<sequence>MPWPLEKEFLLSLGIAEELPVLWSTLKVCPECFSPEAQVVCEDCRCVRYCSEECQSDHQHKHQAVCSKLSRIQFAEWDDLDLKGPEVVCIDKEKEGEKDTANESSSAAVRSISSEDIMLLTQQCLQNEVDPSDLAHLPNGGPQTLKEAMKLLQSVASHCGDPNAQFGMALLATRAQKDDEALRWTRSAAKNGLADAQVRYAMTYWFDGTADHTVDLVQSILWLRKALAQGKSGLSTPSFHKAANMVRMMANQYYNTMNRLEMKQRGIGFQREMKLVADCGIIQAINMVWLVHSKGDWYENFFTQIEQEKDVNVG</sequence>
<proteinExistence type="predicted"/>
<keyword evidence="1" id="KW-0479">Metal-binding</keyword>
<evidence type="ECO:0000256" key="4">
    <source>
        <dbReference type="PROSITE-ProRule" id="PRU00134"/>
    </source>
</evidence>
<dbReference type="InterPro" id="IPR002893">
    <property type="entry name" value="Znf_MYND"/>
</dbReference>
<dbReference type="Gene3D" id="6.10.140.2220">
    <property type="match status" value="1"/>
</dbReference>
<evidence type="ECO:0000256" key="3">
    <source>
        <dbReference type="ARBA" id="ARBA00022833"/>
    </source>
</evidence>
<keyword evidence="7" id="KW-1185">Reference proteome</keyword>